<name>A0A178CU10_9EURO</name>
<dbReference type="Proteomes" id="UP000185904">
    <property type="component" value="Unassembled WGS sequence"/>
</dbReference>
<comment type="caution">
    <text evidence="2">The sequence shown here is derived from an EMBL/GenBank/DDBJ whole genome shotgun (WGS) entry which is preliminary data.</text>
</comment>
<accession>A0A178CU10</accession>
<evidence type="ECO:0000256" key="1">
    <source>
        <dbReference type="SAM" id="MobiDB-lite"/>
    </source>
</evidence>
<dbReference type="EMBL" id="LVCJ01000051">
    <property type="protein sequence ID" value="OAL33349.1"/>
    <property type="molecule type" value="Genomic_DNA"/>
</dbReference>
<gene>
    <name evidence="2" type="ORF">AYO20_07360</name>
</gene>
<organism evidence="2 3">
    <name type="scientific">Fonsecaea nubica</name>
    <dbReference type="NCBI Taxonomy" id="856822"/>
    <lineage>
        <taxon>Eukaryota</taxon>
        <taxon>Fungi</taxon>
        <taxon>Dikarya</taxon>
        <taxon>Ascomycota</taxon>
        <taxon>Pezizomycotina</taxon>
        <taxon>Eurotiomycetes</taxon>
        <taxon>Chaetothyriomycetidae</taxon>
        <taxon>Chaetothyriales</taxon>
        <taxon>Herpotrichiellaceae</taxon>
        <taxon>Fonsecaea</taxon>
    </lineage>
</organism>
<reference evidence="2 3" key="1">
    <citation type="submission" date="2016-03" db="EMBL/GenBank/DDBJ databases">
        <title>The draft genome sequence of Fonsecaea nubica causative agent of cutaneous subcutaneous infection in human host.</title>
        <authorList>
            <person name="Costa F."/>
            <person name="Sybren D.H."/>
            <person name="Raittz R.T."/>
            <person name="Weiss V.A."/>
            <person name="Leao A.C."/>
            <person name="Gomes R."/>
            <person name="De Souza E.M."/>
            <person name="Pedrosa F.O."/>
            <person name="Steffens M.B."/>
            <person name="Bombassaro A."/>
            <person name="Tadra-Sfeir M.Z."/>
            <person name="Moreno L.F."/>
            <person name="Najafzadeh M.J."/>
            <person name="Felipe M.S."/>
            <person name="Teixeira M."/>
            <person name="Sun J."/>
            <person name="Xi L."/>
            <person name="Castro M.A."/>
            <person name="Vicente V.A."/>
        </authorList>
    </citation>
    <scope>NUCLEOTIDE SEQUENCE [LARGE SCALE GENOMIC DNA]</scope>
    <source>
        <strain evidence="2 3">CBS 269.64</strain>
    </source>
</reference>
<proteinExistence type="predicted"/>
<sequence length="143" mass="16029">MHLTTNQDEPVAHYKSIPSGASGITAETEVTKGHHGETPTENARDRDITVTIDIDIEYEEILCEQGWLGSGCPPLPASGILEESVIEVKKDSSYIAHVYHGGFDTQVRRKLQRWIQEGRLHLHGDRRRGRWMGSALRSGWANL</sequence>
<protein>
    <submittedName>
        <fullName evidence="2">Uncharacterized protein</fullName>
    </submittedName>
</protein>
<dbReference type="GeneID" id="34590772"/>
<evidence type="ECO:0000313" key="2">
    <source>
        <dbReference type="EMBL" id="OAL33349.1"/>
    </source>
</evidence>
<dbReference type="RefSeq" id="XP_022498361.1">
    <property type="nucleotide sequence ID" value="XM_022645646.1"/>
</dbReference>
<dbReference type="AlphaFoldDB" id="A0A178CU10"/>
<evidence type="ECO:0000313" key="3">
    <source>
        <dbReference type="Proteomes" id="UP000185904"/>
    </source>
</evidence>
<feature type="region of interest" description="Disordered" evidence="1">
    <location>
        <begin position="1"/>
        <end position="23"/>
    </location>
</feature>
<keyword evidence="3" id="KW-1185">Reference proteome</keyword>